<accession>A0A859FE82</accession>
<dbReference type="KEGG" id="psua:FLK61_30355"/>
<keyword evidence="1" id="KW-1133">Transmembrane helix</keyword>
<evidence type="ECO:0000313" key="3">
    <source>
        <dbReference type="Proteomes" id="UP000318138"/>
    </source>
</evidence>
<dbReference type="EMBL" id="CP041372">
    <property type="protein sequence ID" value="QKS71022.1"/>
    <property type="molecule type" value="Genomic_DNA"/>
</dbReference>
<dbReference type="Pfam" id="PF14004">
    <property type="entry name" value="DUF4227"/>
    <property type="match status" value="1"/>
</dbReference>
<evidence type="ECO:0000256" key="1">
    <source>
        <dbReference type="SAM" id="Phobius"/>
    </source>
</evidence>
<evidence type="ECO:0000313" key="2">
    <source>
        <dbReference type="EMBL" id="QKS71022.1"/>
    </source>
</evidence>
<protein>
    <submittedName>
        <fullName evidence="2">DUF4227 family protein</fullName>
    </submittedName>
</protein>
<organism evidence="2 3">
    <name type="scientific">Paenalkalicoccus suaedae</name>
    <dbReference type="NCBI Taxonomy" id="2592382"/>
    <lineage>
        <taxon>Bacteria</taxon>
        <taxon>Bacillati</taxon>
        <taxon>Bacillota</taxon>
        <taxon>Bacilli</taxon>
        <taxon>Bacillales</taxon>
        <taxon>Bacillaceae</taxon>
        <taxon>Paenalkalicoccus</taxon>
    </lineage>
</organism>
<reference evidence="3" key="1">
    <citation type="submission" date="2019-07" db="EMBL/GenBank/DDBJ databases">
        <title>Bacillus alkalisoli sp. nov. isolated from saline soil.</title>
        <authorList>
            <person name="Sun J.-Q."/>
            <person name="Xu L."/>
        </authorList>
    </citation>
    <scope>NUCLEOTIDE SEQUENCE [LARGE SCALE GENOMIC DNA]</scope>
    <source>
        <strain evidence="3">M4U3P1</strain>
    </source>
</reference>
<sequence length="57" mass="6702">MVNRFLLVIETFFVFFIFLGCTLVFYYGILWVNAEFIKEDPYMEPSGRAVKVISIVD</sequence>
<keyword evidence="3" id="KW-1185">Reference proteome</keyword>
<dbReference type="Proteomes" id="UP000318138">
    <property type="component" value="Chromosome"/>
</dbReference>
<feature type="transmembrane region" description="Helical" evidence="1">
    <location>
        <begin position="12"/>
        <end position="34"/>
    </location>
</feature>
<gene>
    <name evidence="2" type="ORF">FLK61_30355</name>
</gene>
<dbReference type="AlphaFoldDB" id="A0A859FE82"/>
<name>A0A859FE82_9BACI</name>
<keyword evidence="1" id="KW-0472">Membrane</keyword>
<proteinExistence type="predicted"/>
<dbReference type="PROSITE" id="PS51257">
    <property type="entry name" value="PROKAR_LIPOPROTEIN"/>
    <property type="match status" value="1"/>
</dbReference>
<dbReference type="RefSeq" id="WP_176009059.1">
    <property type="nucleotide sequence ID" value="NZ_CP041372.2"/>
</dbReference>
<dbReference type="InterPro" id="IPR025321">
    <property type="entry name" value="DUF4227"/>
</dbReference>
<keyword evidence="1" id="KW-0812">Transmembrane</keyword>